<feature type="domain" description="ABC transporter" evidence="7">
    <location>
        <begin position="277"/>
        <end position="523"/>
    </location>
</feature>
<dbReference type="InterPro" id="IPR003439">
    <property type="entry name" value="ABC_transporter-like_ATP-bd"/>
</dbReference>
<dbReference type="PROSITE" id="PS50893">
    <property type="entry name" value="ABC_TRANSPORTER_2"/>
    <property type="match status" value="2"/>
</dbReference>
<dbReference type="CDD" id="cd03215">
    <property type="entry name" value="ABC_Carb_Monos_II"/>
    <property type="match status" value="1"/>
</dbReference>
<evidence type="ECO:0000256" key="3">
    <source>
        <dbReference type="ARBA" id="ARBA00022597"/>
    </source>
</evidence>
<evidence type="ECO:0000256" key="5">
    <source>
        <dbReference type="ARBA" id="ARBA00022741"/>
    </source>
</evidence>
<evidence type="ECO:0000256" key="6">
    <source>
        <dbReference type="ARBA" id="ARBA00022840"/>
    </source>
</evidence>
<keyword evidence="3" id="KW-0762">Sugar transport</keyword>
<dbReference type="InterPro" id="IPR027417">
    <property type="entry name" value="P-loop_NTPase"/>
</dbReference>
<keyword evidence="6 8" id="KW-0067">ATP-binding</keyword>
<accession>A0AAW9RKH9</accession>
<dbReference type="SMART" id="SM00382">
    <property type="entry name" value="AAA"/>
    <property type="match status" value="1"/>
</dbReference>
<dbReference type="AlphaFoldDB" id="A0AAW9RKH9"/>
<evidence type="ECO:0000259" key="7">
    <source>
        <dbReference type="PROSITE" id="PS50893"/>
    </source>
</evidence>
<dbReference type="InterPro" id="IPR003593">
    <property type="entry name" value="AAA+_ATPase"/>
</dbReference>
<keyword evidence="2" id="KW-0813">Transport</keyword>
<dbReference type="Pfam" id="PF00005">
    <property type="entry name" value="ABC_tran"/>
    <property type="match status" value="2"/>
</dbReference>
<dbReference type="InterPro" id="IPR017871">
    <property type="entry name" value="ABC_transporter-like_CS"/>
</dbReference>
<dbReference type="Gene3D" id="3.40.50.300">
    <property type="entry name" value="P-loop containing nucleotide triphosphate hydrolases"/>
    <property type="match status" value="2"/>
</dbReference>
<gene>
    <name evidence="8" type="ORF">V3328_14895</name>
</gene>
<dbReference type="PANTHER" id="PTHR43790:SF9">
    <property type="entry name" value="GALACTOFURANOSE TRANSPORTER ATP-BINDING PROTEIN YTFR"/>
    <property type="match status" value="1"/>
</dbReference>
<sequence>MAGSETPAPLVALRGVTKRFGEVVANNTVDIEIGRGEVVALVGENGAGKSTIVNMLSGVFPPDEGRIEIDGAAARFTSPGDAVAAGIGVVHQHYMLVPTLSALDNLALQASEIGLGRIDRAALGRRAGEVAERLGFSFERNQRIDSLDVAHQQRIEIIKALMHDVRLLVLDEPTAVLGAEDKARLFETIRELRSRGVSVVLITHKLDDVFAVADRAVILRNGAVAAMLAVEGLAPEIVVRHMVGSGDAPAVAGLAAPQGDDDGPIAVPEEHAAQVVCRVRDVTLHRPNGSVAVAGLSFDLRAGEIVAVAGVDGNGQGEFVRCMAGMERPAAGTIECFGLTSDRRDWTAARLRRHGVSHIPEDRRRSGIVADMSLAKNYLLSHLDRSDFSRFGLLRNRRLSEVVADRLVRYGVRARGSGDRMGNLSGGNQQKVVLARELDGDPHLILAAHPSRGLDLKTIDFVHTVLGEARAAGKAVLLLSSDIDEILALADRIVVFASGRSFGPARREDVDRRTIGGWIAGHADLPA</sequence>
<keyword evidence="4" id="KW-0677">Repeat</keyword>
<dbReference type="RefSeq" id="WP_340330479.1">
    <property type="nucleotide sequence ID" value="NZ_JAZHOF010000006.1"/>
</dbReference>
<protein>
    <submittedName>
        <fullName evidence="8">ABC transporter ATP-binding protein</fullName>
    </submittedName>
</protein>
<dbReference type="EMBL" id="JAZHOF010000006">
    <property type="protein sequence ID" value="MEJ8572777.1"/>
    <property type="molecule type" value="Genomic_DNA"/>
</dbReference>
<dbReference type="GO" id="GO:0016887">
    <property type="term" value="F:ATP hydrolysis activity"/>
    <property type="evidence" value="ECO:0007669"/>
    <property type="project" value="InterPro"/>
</dbReference>
<evidence type="ECO:0000256" key="2">
    <source>
        <dbReference type="ARBA" id="ARBA00022448"/>
    </source>
</evidence>
<keyword evidence="5" id="KW-0547">Nucleotide-binding</keyword>
<dbReference type="Proteomes" id="UP001378188">
    <property type="component" value="Unassembled WGS sequence"/>
</dbReference>
<dbReference type="PANTHER" id="PTHR43790">
    <property type="entry name" value="CARBOHYDRATE TRANSPORT ATP-BINDING PROTEIN MG119-RELATED"/>
    <property type="match status" value="1"/>
</dbReference>
<comment type="caution">
    <text evidence="8">The sequence shown here is derived from an EMBL/GenBank/DDBJ whole genome shotgun (WGS) entry which is preliminary data.</text>
</comment>
<dbReference type="PROSITE" id="PS00211">
    <property type="entry name" value="ABC_TRANSPORTER_1"/>
    <property type="match status" value="1"/>
</dbReference>
<keyword evidence="9" id="KW-1185">Reference proteome</keyword>
<proteinExistence type="inferred from homology"/>
<evidence type="ECO:0000313" key="9">
    <source>
        <dbReference type="Proteomes" id="UP001378188"/>
    </source>
</evidence>
<evidence type="ECO:0000256" key="4">
    <source>
        <dbReference type="ARBA" id="ARBA00022737"/>
    </source>
</evidence>
<dbReference type="InterPro" id="IPR050107">
    <property type="entry name" value="ABC_carbohydrate_import_ATPase"/>
</dbReference>
<evidence type="ECO:0000256" key="1">
    <source>
        <dbReference type="ARBA" id="ARBA00005417"/>
    </source>
</evidence>
<organism evidence="8 9">
    <name type="scientific">Microbaculum marinum</name>
    <dbReference type="NCBI Taxonomy" id="1764581"/>
    <lineage>
        <taxon>Bacteria</taxon>
        <taxon>Pseudomonadati</taxon>
        <taxon>Pseudomonadota</taxon>
        <taxon>Alphaproteobacteria</taxon>
        <taxon>Hyphomicrobiales</taxon>
        <taxon>Tepidamorphaceae</taxon>
        <taxon>Microbaculum</taxon>
    </lineage>
</organism>
<reference evidence="8 9" key="1">
    <citation type="submission" date="2024-02" db="EMBL/GenBank/DDBJ databases">
        <title>Genome analysis and characterization of Microbaculum marinisediminis sp. nov., isolated from marine sediment.</title>
        <authorList>
            <person name="Du Z.-J."/>
            <person name="Ye Y.-Q."/>
            <person name="Zhang Z.-R."/>
            <person name="Yuan S.-M."/>
            <person name="Zhang X.-Y."/>
        </authorList>
    </citation>
    <scope>NUCLEOTIDE SEQUENCE [LARGE SCALE GENOMIC DNA]</scope>
    <source>
        <strain evidence="8 9">SDUM1044001</strain>
    </source>
</reference>
<dbReference type="SUPFAM" id="SSF52540">
    <property type="entry name" value="P-loop containing nucleoside triphosphate hydrolases"/>
    <property type="match status" value="2"/>
</dbReference>
<evidence type="ECO:0000313" key="8">
    <source>
        <dbReference type="EMBL" id="MEJ8572777.1"/>
    </source>
</evidence>
<feature type="domain" description="ABC transporter" evidence="7">
    <location>
        <begin position="11"/>
        <end position="246"/>
    </location>
</feature>
<name>A0AAW9RKH9_9HYPH</name>
<comment type="similarity">
    <text evidence="1">Belongs to the ABC transporter superfamily.</text>
</comment>
<dbReference type="CDD" id="cd03216">
    <property type="entry name" value="ABC_Carb_Monos_I"/>
    <property type="match status" value="1"/>
</dbReference>
<dbReference type="GO" id="GO:0005524">
    <property type="term" value="F:ATP binding"/>
    <property type="evidence" value="ECO:0007669"/>
    <property type="project" value="UniProtKB-KW"/>
</dbReference>